<sequence length="166" mass="18133">MARGDKPRPISTLLAPVRRSAAYRVDVSMSAEKVALSISPRITIFCTQLDSELILPTRSISVPGGLGKLHDPGVSSSGKVTQDIARFVTAKSVQGVPTSGSVRQNRFSPAQQFPTVHQVVRPGSGFTSVYLSRCKAWEGWEQVSRDVTNDRARSHAAVMPKWPDFR</sequence>
<dbReference type="EMBL" id="GG666508">
    <property type="protein sequence ID" value="EEN61040.1"/>
    <property type="molecule type" value="Genomic_DNA"/>
</dbReference>
<evidence type="ECO:0000313" key="1">
    <source>
        <dbReference type="EMBL" id="EEN61040.1"/>
    </source>
</evidence>
<dbReference type="AlphaFoldDB" id="C3YF38"/>
<accession>C3YF38</accession>
<dbReference type="InParanoid" id="C3YF38"/>
<proteinExistence type="predicted"/>
<reference evidence="1" key="1">
    <citation type="journal article" date="2008" name="Nature">
        <title>The amphioxus genome and the evolution of the chordate karyotype.</title>
        <authorList>
            <consortium name="US DOE Joint Genome Institute (JGI-PGF)"/>
            <person name="Putnam N.H."/>
            <person name="Butts T."/>
            <person name="Ferrier D.E.K."/>
            <person name="Furlong R.F."/>
            <person name="Hellsten U."/>
            <person name="Kawashima T."/>
            <person name="Robinson-Rechavi M."/>
            <person name="Shoguchi E."/>
            <person name="Terry A."/>
            <person name="Yu J.-K."/>
            <person name="Benito-Gutierrez E.L."/>
            <person name="Dubchak I."/>
            <person name="Garcia-Fernandez J."/>
            <person name="Gibson-Brown J.J."/>
            <person name="Grigoriev I.V."/>
            <person name="Horton A.C."/>
            <person name="de Jong P.J."/>
            <person name="Jurka J."/>
            <person name="Kapitonov V.V."/>
            <person name="Kohara Y."/>
            <person name="Kuroki Y."/>
            <person name="Lindquist E."/>
            <person name="Lucas S."/>
            <person name="Osoegawa K."/>
            <person name="Pennacchio L.A."/>
            <person name="Salamov A.A."/>
            <person name="Satou Y."/>
            <person name="Sauka-Spengler T."/>
            <person name="Schmutz J."/>
            <person name="Shin-I T."/>
            <person name="Toyoda A."/>
            <person name="Bronner-Fraser M."/>
            <person name="Fujiyama A."/>
            <person name="Holland L.Z."/>
            <person name="Holland P.W.H."/>
            <person name="Satoh N."/>
            <person name="Rokhsar D.S."/>
        </authorList>
    </citation>
    <scope>NUCLEOTIDE SEQUENCE [LARGE SCALE GENOMIC DNA]</scope>
    <source>
        <strain evidence="1">S238N-H82</strain>
        <tissue evidence="1">Testes</tissue>
    </source>
</reference>
<gene>
    <name evidence="1" type="ORF">BRAFLDRAFT_85172</name>
</gene>
<name>C3YF38_BRAFL</name>
<protein>
    <submittedName>
        <fullName evidence="1">Uncharacterized protein</fullName>
    </submittedName>
</protein>
<organism>
    <name type="scientific">Branchiostoma floridae</name>
    <name type="common">Florida lancelet</name>
    <name type="synonym">Amphioxus</name>
    <dbReference type="NCBI Taxonomy" id="7739"/>
    <lineage>
        <taxon>Eukaryota</taxon>
        <taxon>Metazoa</taxon>
        <taxon>Chordata</taxon>
        <taxon>Cephalochordata</taxon>
        <taxon>Leptocardii</taxon>
        <taxon>Amphioxiformes</taxon>
        <taxon>Branchiostomatidae</taxon>
        <taxon>Branchiostoma</taxon>
    </lineage>
</organism>